<protein>
    <submittedName>
        <fullName evidence="10">LysM peptidoglycan-binding domain-containing protein</fullName>
    </submittedName>
</protein>
<dbReference type="CDD" id="cd16913">
    <property type="entry name" value="YkuD_like"/>
    <property type="match status" value="1"/>
</dbReference>
<feature type="domain" description="LysM" evidence="8">
    <location>
        <begin position="158"/>
        <end position="202"/>
    </location>
</feature>
<dbReference type="InterPro" id="IPR005490">
    <property type="entry name" value="LD_TPept_cat_dom"/>
</dbReference>
<evidence type="ECO:0000313" key="10">
    <source>
        <dbReference type="EMBL" id="MYD90203.1"/>
    </source>
</evidence>
<evidence type="ECO:0000256" key="6">
    <source>
        <dbReference type="PROSITE-ProRule" id="PRU01373"/>
    </source>
</evidence>
<evidence type="ECO:0000256" key="3">
    <source>
        <dbReference type="ARBA" id="ARBA00022960"/>
    </source>
</evidence>
<evidence type="ECO:0000259" key="9">
    <source>
        <dbReference type="PROSITE" id="PS52029"/>
    </source>
</evidence>
<evidence type="ECO:0000259" key="8">
    <source>
        <dbReference type="PROSITE" id="PS51782"/>
    </source>
</evidence>
<feature type="signal peptide" evidence="7">
    <location>
        <begin position="1"/>
        <end position="29"/>
    </location>
</feature>
<feature type="domain" description="LysM" evidence="8">
    <location>
        <begin position="224"/>
        <end position="268"/>
    </location>
</feature>
<dbReference type="UniPathway" id="UPA00219"/>
<dbReference type="PROSITE" id="PS52029">
    <property type="entry name" value="LD_TPASE"/>
    <property type="match status" value="1"/>
</dbReference>
<dbReference type="PANTHER" id="PTHR33734:SF22">
    <property type="entry name" value="MEMBRANE-BOUND LYTIC MUREIN TRANSGLYCOSYLASE D"/>
    <property type="match status" value="1"/>
</dbReference>
<keyword evidence="7" id="KW-0732">Signal</keyword>
<evidence type="ECO:0000256" key="2">
    <source>
        <dbReference type="ARBA" id="ARBA00022679"/>
    </source>
</evidence>
<dbReference type="Gene3D" id="2.40.440.10">
    <property type="entry name" value="L,D-transpeptidase catalytic domain-like"/>
    <property type="match status" value="1"/>
</dbReference>
<evidence type="ECO:0000256" key="5">
    <source>
        <dbReference type="ARBA" id="ARBA00023316"/>
    </source>
</evidence>
<keyword evidence="4 6" id="KW-0573">Peptidoglycan synthesis</keyword>
<dbReference type="InterPro" id="IPR018392">
    <property type="entry name" value="LysM"/>
</dbReference>
<feature type="active site" description="Nucleophile" evidence="6">
    <location>
        <position position="461"/>
    </location>
</feature>
<feature type="domain" description="L,D-TPase catalytic" evidence="9">
    <location>
        <begin position="372"/>
        <end position="485"/>
    </location>
</feature>
<gene>
    <name evidence="10" type="ORF">F4Y08_07670</name>
</gene>
<keyword evidence="3 6" id="KW-0133">Cell shape</keyword>
<dbReference type="SMART" id="SM00257">
    <property type="entry name" value="LysM"/>
    <property type="match status" value="5"/>
</dbReference>
<dbReference type="EMBL" id="VXPY01000052">
    <property type="protein sequence ID" value="MYD90203.1"/>
    <property type="molecule type" value="Genomic_DNA"/>
</dbReference>
<dbReference type="CDD" id="cd00118">
    <property type="entry name" value="LysM"/>
    <property type="match status" value="5"/>
</dbReference>
<dbReference type="PANTHER" id="PTHR33734">
    <property type="entry name" value="LYSM DOMAIN-CONTAINING GPI-ANCHORED PROTEIN 2"/>
    <property type="match status" value="1"/>
</dbReference>
<dbReference type="SUPFAM" id="SSF54106">
    <property type="entry name" value="LysM domain"/>
    <property type="match status" value="5"/>
</dbReference>
<dbReference type="SUPFAM" id="SSF141523">
    <property type="entry name" value="L,D-transpeptidase catalytic domain-like"/>
    <property type="match status" value="1"/>
</dbReference>
<feature type="domain" description="LysM" evidence="8">
    <location>
        <begin position="314"/>
        <end position="358"/>
    </location>
</feature>
<feature type="active site" description="Proton donor/acceptor" evidence="6">
    <location>
        <position position="445"/>
    </location>
</feature>
<dbReference type="GO" id="GO:0008360">
    <property type="term" value="P:regulation of cell shape"/>
    <property type="evidence" value="ECO:0007669"/>
    <property type="project" value="UniProtKB-UniRule"/>
</dbReference>
<feature type="chain" id="PRO_5025589041" evidence="7">
    <location>
        <begin position="30"/>
        <end position="486"/>
    </location>
</feature>
<dbReference type="GO" id="GO:0009252">
    <property type="term" value="P:peptidoglycan biosynthetic process"/>
    <property type="evidence" value="ECO:0007669"/>
    <property type="project" value="UniProtKB-UniPathway"/>
</dbReference>
<proteinExistence type="predicted"/>
<keyword evidence="2" id="KW-0808">Transferase</keyword>
<dbReference type="PROSITE" id="PS51782">
    <property type="entry name" value="LYSM"/>
    <property type="match status" value="5"/>
</dbReference>
<dbReference type="Gene3D" id="3.10.350.10">
    <property type="entry name" value="LysM domain"/>
    <property type="match status" value="5"/>
</dbReference>
<dbReference type="Pfam" id="PF03734">
    <property type="entry name" value="YkuD"/>
    <property type="match status" value="1"/>
</dbReference>
<accession>A0A6B1DU32</accession>
<evidence type="ECO:0000256" key="7">
    <source>
        <dbReference type="SAM" id="SignalP"/>
    </source>
</evidence>
<dbReference type="InterPro" id="IPR038063">
    <property type="entry name" value="Transpep_catalytic_dom"/>
</dbReference>
<reference evidence="10" key="1">
    <citation type="submission" date="2019-09" db="EMBL/GenBank/DDBJ databases">
        <title>Characterisation of the sponge microbiome using genome-centric metagenomics.</title>
        <authorList>
            <person name="Engelberts J.P."/>
            <person name="Robbins S.J."/>
            <person name="De Goeij J.M."/>
            <person name="Aranda M."/>
            <person name="Bell S.C."/>
            <person name="Webster N.S."/>
        </authorList>
    </citation>
    <scope>NUCLEOTIDE SEQUENCE</scope>
    <source>
        <strain evidence="10">SB0662_bin_9</strain>
    </source>
</reference>
<feature type="domain" description="LysM" evidence="8">
    <location>
        <begin position="33"/>
        <end position="77"/>
    </location>
</feature>
<feature type="domain" description="LysM" evidence="8">
    <location>
        <begin position="89"/>
        <end position="133"/>
    </location>
</feature>
<dbReference type="Pfam" id="PF01476">
    <property type="entry name" value="LysM"/>
    <property type="match status" value="5"/>
</dbReference>
<dbReference type="GO" id="GO:0071555">
    <property type="term" value="P:cell wall organization"/>
    <property type="evidence" value="ECO:0007669"/>
    <property type="project" value="UniProtKB-UniRule"/>
</dbReference>
<organism evidence="10">
    <name type="scientific">Caldilineaceae bacterium SB0662_bin_9</name>
    <dbReference type="NCBI Taxonomy" id="2605258"/>
    <lineage>
        <taxon>Bacteria</taxon>
        <taxon>Bacillati</taxon>
        <taxon>Chloroflexota</taxon>
        <taxon>Caldilineae</taxon>
        <taxon>Caldilineales</taxon>
        <taxon>Caldilineaceae</taxon>
    </lineage>
</organism>
<dbReference type="GO" id="GO:0016740">
    <property type="term" value="F:transferase activity"/>
    <property type="evidence" value="ECO:0007669"/>
    <property type="project" value="UniProtKB-KW"/>
</dbReference>
<evidence type="ECO:0000256" key="4">
    <source>
        <dbReference type="ARBA" id="ARBA00022984"/>
    </source>
</evidence>
<dbReference type="InterPro" id="IPR036779">
    <property type="entry name" value="LysM_dom_sf"/>
</dbReference>
<sequence>MEVMCKLRQLGRLLSASILLLAVAAAPTAALNRVHVVQRGETLSSIARRYDVPISILAAHNGIDNSDYIFVGQRVVVPASETALSPSLGIHTVRVGDSLSDIADLYGVPLEKILFFNGMDSPSALWVGQPVLVPVPATPGPPPSAAAPAPIVVNPNATSHQVRQGDTLYSISRAYGVDVQTLATHNRLQDVGRLFVGQTLSLPRNPPTAPAVGTSQSMPRSSSVVHTVNLGDSLNAIANQYKVTVRDLMLLNGLDHASLIWVGQNLALPRRADGSEPLIVPVAEPQPAAGQAPPLPVVDPIPDQAGLPQIPSSFVHIVKRGETLSDIAQRFKATVLQVSDYNGLASRDLIVPGQRLLIPRRPAQAKGYMGQRWIEIDLSSQTLTAWDDEDLYMHVKISSGLVQYPTPVGHYNIWHMNESQTMSGPGYNLPNVKFNMYFHQGYAMHGAYWHNNFGQPMSHGCVNMREEEAERLYRFVDLGTEVWVHG</sequence>
<evidence type="ECO:0000256" key="1">
    <source>
        <dbReference type="ARBA" id="ARBA00004752"/>
    </source>
</evidence>
<comment type="caution">
    <text evidence="10">The sequence shown here is derived from an EMBL/GenBank/DDBJ whole genome shotgun (WGS) entry which is preliminary data.</text>
</comment>
<name>A0A6B1DU32_9CHLR</name>
<keyword evidence="5 6" id="KW-0961">Cell wall biogenesis/degradation</keyword>
<dbReference type="AlphaFoldDB" id="A0A6B1DU32"/>
<comment type="pathway">
    <text evidence="1 6">Cell wall biogenesis; peptidoglycan biosynthesis.</text>
</comment>